<evidence type="ECO:0008006" key="4">
    <source>
        <dbReference type="Google" id="ProtNLM"/>
    </source>
</evidence>
<accession>A0A1I0AUY4</accession>
<evidence type="ECO:0000256" key="1">
    <source>
        <dbReference type="SAM" id="Coils"/>
    </source>
</evidence>
<sequence length="562" mass="66500">MKKAKKRICVIVTCISKFTCIDFKEYQSDIGDDKISAILTNEAGTQYLFGKIVNSYREAQEEIKVVLVLLESEEVKKYERPKQNSNEEKEKKIELLKACLEQYAKKEETNYVGKLNWIEKEMKLNEVMYYIKRMRYEWEKIQYKNDNIKIDSKVIHIPMDEEDKDKCEGLFMERIHELQKECDELEIYMDETGGPRDINYIFALLIRMLEYSDIKCKDIVYSNINNISNKISSVLSKHQYVDIVTGMDEFVKYGKIEMLRTQFANLGISQDSEGERLLKAMQAYSEQLTLCNVSGFQHANENLKTAVKKFMDHKKEEYILNLLLMDLQKKIALNNERDRLPFLLKRCWENDMVQQGITIYSEMVPSYLIATLKVLQIQNIYKKKNCKNDKRRMETLLHGMEIPDCWKSVRIENKEVNINSAFGCDVKEIVREKYNAGIELEWYNGYQKLFTQLIENDEMKFGKYTSAEYVLSNLDKFKKQIVFANEKKDGVIKVIKDYLEMRELRNKINHASDIEELTEEQEKNYIKNYFRLPAFQSDHITYESVKISLKEAIDNLEELKNE</sequence>
<dbReference type="AlphaFoldDB" id="A0A1I0AUY4"/>
<protein>
    <recommendedName>
        <fullName evidence="4">CRISPR-associated (Cas) DxTHG family protein</fullName>
    </recommendedName>
</protein>
<evidence type="ECO:0000313" key="3">
    <source>
        <dbReference type="Proteomes" id="UP000199800"/>
    </source>
</evidence>
<name>A0A1I0AUY4_9FIRM</name>
<gene>
    <name evidence="2" type="ORF">SAMN04487772_10648</name>
</gene>
<evidence type="ECO:0000313" key="2">
    <source>
        <dbReference type="EMBL" id="SES98230.1"/>
    </source>
</evidence>
<keyword evidence="3" id="KW-1185">Reference proteome</keyword>
<reference evidence="2 3" key="1">
    <citation type="submission" date="2016-10" db="EMBL/GenBank/DDBJ databases">
        <authorList>
            <person name="de Groot N.N."/>
        </authorList>
    </citation>
    <scope>NUCLEOTIDE SEQUENCE [LARGE SCALE GENOMIC DNA]</scope>
    <source>
        <strain evidence="2 3">DSM 1801</strain>
    </source>
</reference>
<dbReference type="OrthoDB" id="2067823at2"/>
<organism evidence="2 3">
    <name type="scientific">[Clostridium] polysaccharolyticum</name>
    <dbReference type="NCBI Taxonomy" id="29364"/>
    <lineage>
        <taxon>Bacteria</taxon>
        <taxon>Bacillati</taxon>
        <taxon>Bacillota</taxon>
        <taxon>Clostridia</taxon>
        <taxon>Lachnospirales</taxon>
        <taxon>Lachnospiraceae</taxon>
    </lineage>
</organism>
<dbReference type="Proteomes" id="UP000199800">
    <property type="component" value="Unassembled WGS sequence"/>
</dbReference>
<dbReference type="EMBL" id="FOHN01000006">
    <property type="protein sequence ID" value="SES98230.1"/>
    <property type="molecule type" value="Genomic_DNA"/>
</dbReference>
<dbReference type="RefSeq" id="WP_092477243.1">
    <property type="nucleotide sequence ID" value="NZ_FOHN01000006.1"/>
</dbReference>
<dbReference type="STRING" id="29364.SAMN04487772_10648"/>
<proteinExistence type="predicted"/>
<feature type="coiled-coil region" evidence="1">
    <location>
        <begin position="501"/>
        <end position="562"/>
    </location>
</feature>
<keyword evidence="1" id="KW-0175">Coiled coil</keyword>